<accession>A0A139MXA0</accession>
<dbReference type="PATRIC" id="fig|1302.21.peg.2318"/>
<dbReference type="GO" id="GO:0016787">
    <property type="term" value="F:hydrolase activity"/>
    <property type="evidence" value="ECO:0007669"/>
    <property type="project" value="UniProtKB-KW"/>
</dbReference>
<sequence length="81" mass="9159">MDGLKDREKIQFVTEPGTGTHGTAYLDQVWEITYDSGEQTKEITLSTLAFTGQEDLDFYLCANREDGRQSRLKIVVKPSSE</sequence>
<evidence type="ECO:0000313" key="1">
    <source>
        <dbReference type="EMBL" id="KXT68409.1"/>
    </source>
</evidence>
<dbReference type="EMBL" id="LQRC01000269">
    <property type="protein sequence ID" value="KXT68409.1"/>
    <property type="molecule type" value="Genomic_DNA"/>
</dbReference>
<keyword evidence="1" id="KW-0378">Hydrolase</keyword>
<comment type="caution">
    <text evidence="1">The sequence shown here is derived from an EMBL/GenBank/DDBJ whole genome shotgun (WGS) entry which is preliminary data.</text>
</comment>
<protein>
    <submittedName>
        <fullName evidence="1">Glycosyl hydrolase family 29 (Alpha-L-fucosidase)</fullName>
    </submittedName>
</protein>
<organism evidence="1 2">
    <name type="scientific">Streptococcus gordonii</name>
    <dbReference type="NCBI Taxonomy" id="1302"/>
    <lineage>
        <taxon>Bacteria</taxon>
        <taxon>Bacillati</taxon>
        <taxon>Bacillota</taxon>
        <taxon>Bacilli</taxon>
        <taxon>Lactobacillales</taxon>
        <taxon>Streptococcaceae</taxon>
        <taxon>Streptococcus</taxon>
    </lineage>
</organism>
<name>A0A139MXA0_STRGN</name>
<dbReference type="AlphaFoldDB" id="A0A139MXA0"/>
<reference evidence="1 2" key="1">
    <citation type="submission" date="2016-01" db="EMBL/GenBank/DDBJ databases">
        <title>Highly variable Streptococcus oralis are common among viridans streptococci isolated from primates.</title>
        <authorList>
            <person name="Denapaite D."/>
            <person name="Rieger M."/>
            <person name="Koendgen S."/>
            <person name="Brueckner R."/>
            <person name="Ochigava I."/>
            <person name="Kappeler P."/>
            <person name="Maetz-Rensing K."/>
            <person name="Leendertz F."/>
            <person name="Hakenbeck R."/>
        </authorList>
    </citation>
    <scope>NUCLEOTIDE SEQUENCE [LARGE SCALE GENOMIC DNA]</scope>
    <source>
        <strain evidence="1 2">DD07</strain>
    </source>
</reference>
<dbReference type="Proteomes" id="UP000070096">
    <property type="component" value="Unassembled WGS sequence"/>
</dbReference>
<gene>
    <name evidence="1" type="ORF">SGODD07_02096</name>
</gene>
<evidence type="ECO:0000313" key="2">
    <source>
        <dbReference type="Proteomes" id="UP000070096"/>
    </source>
</evidence>
<proteinExistence type="predicted"/>